<dbReference type="EMBL" id="JAEAOA010000353">
    <property type="protein sequence ID" value="KAK3608107.1"/>
    <property type="molecule type" value="Genomic_DNA"/>
</dbReference>
<name>A0AAE0TCZ4_9BIVA</name>
<feature type="compositionally biased region" description="Basic and acidic residues" evidence="1">
    <location>
        <begin position="656"/>
        <end position="668"/>
    </location>
</feature>
<feature type="compositionally biased region" description="Low complexity" evidence="1">
    <location>
        <begin position="710"/>
        <end position="728"/>
    </location>
</feature>
<reference evidence="2" key="1">
    <citation type="journal article" date="2021" name="Genome Biol. Evol.">
        <title>A High-Quality Reference Genome for a Parasitic Bivalve with Doubly Uniparental Inheritance (Bivalvia: Unionida).</title>
        <authorList>
            <person name="Smith C.H."/>
        </authorList>
    </citation>
    <scope>NUCLEOTIDE SEQUENCE</scope>
    <source>
        <strain evidence="2">CHS0354</strain>
    </source>
</reference>
<sequence>MPEEGSFPHQESACVPQMKDVRLPSVAVDAVTELYQTEDLRTIVKSCYKHMGREDLLQICHTSRAAAPVRKKQGIPDNITSPSSSGCPSGPRLPYSEIFICYFCEEEFISKEEVRKHQTNCTSRPPELQSILCYTNDLEPKGSPPTKSPKLTEQDSISKMPLEKFIKFLDLVPKQKAEKIRSRTRSLEIDCDVLDISDSQGPKSPCTPRTPRSLISQLSREEPTTTKKRLSYSMSLDKSVEQISELSDASDSEEMEETASTKGSLSLLQIAISSLLGQRIQKHFKSELNLPIVTDSENFCRTPVKNAFLEKLRFRPQGYLVSYKPRRKTMYLNHAYKFNKKHKREFLDRLSSGLNKKSQELLLAMKDLTIVLEPMSRREMLKWIPAAVLSQQHKDKVKITKSKIKDVVCQFPTAPALSASNIDKVLGLKRKSNERSSFTMRNGLSLTNVVSEDVAAEVSKQKLTLYRSLLTELSVLGASFTSDTGKSNQIPWKFDLSASTHTQPVPFVQMRKSDSISVKEHLNKSTSVVKSKGHNSDEKIGNNNSGSVLRAILNEKPLYPFHQVSSKTQCTCVKTAHNNSSCSNCKQLGFRNEMNPKDNEVLSIKSVSSDEESLHSDCCSACRNKKQIASSPDYSPLFNPKPVAGIKNAEQTNGRRSVDRVEQAKSKSSESTPISISIPKHCDLTSVSTLSPPISDEQEGSVHSDVIKATPPSVSKSPNVSTSSSPSRPDTRSRSQHLTLSVSKNLRSSSRSSMADNQYSLRSGNFLISTPSVSPQKSVMSESSDSIGLSSISPTRKLKSKITLHESSAPVTRQAKFRKK</sequence>
<feature type="compositionally biased region" description="Polar residues" evidence="1">
    <location>
        <begin position="754"/>
        <end position="780"/>
    </location>
</feature>
<dbReference type="Proteomes" id="UP001195483">
    <property type="component" value="Unassembled WGS sequence"/>
</dbReference>
<dbReference type="AlphaFoldDB" id="A0AAE0TCZ4"/>
<proteinExistence type="predicted"/>
<feature type="compositionally biased region" description="Low complexity" evidence="1">
    <location>
        <begin position="669"/>
        <end position="678"/>
    </location>
</feature>
<protein>
    <submittedName>
        <fullName evidence="2">Uncharacterized protein</fullName>
    </submittedName>
</protein>
<feature type="region of interest" description="Disordered" evidence="1">
    <location>
        <begin position="630"/>
        <end position="678"/>
    </location>
</feature>
<evidence type="ECO:0000256" key="1">
    <source>
        <dbReference type="SAM" id="MobiDB-lite"/>
    </source>
</evidence>
<keyword evidence="3" id="KW-1185">Reference proteome</keyword>
<reference evidence="2" key="2">
    <citation type="journal article" date="2021" name="Genome Biol. Evol.">
        <title>Developing a high-quality reference genome for a parasitic bivalve with doubly uniparental inheritance (Bivalvia: Unionida).</title>
        <authorList>
            <person name="Smith C.H."/>
        </authorList>
    </citation>
    <scope>NUCLEOTIDE SEQUENCE</scope>
    <source>
        <strain evidence="2">CHS0354</strain>
        <tissue evidence="2">Mantle</tissue>
    </source>
</reference>
<accession>A0AAE0TCZ4</accession>
<evidence type="ECO:0000313" key="3">
    <source>
        <dbReference type="Proteomes" id="UP001195483"/>
    </source>
</evidence>
<organism evidence="2 3">
    <name type="scientific">Potamilus streckersoni</name>
    <dbReference type="NCBI Taxonomy" id="2493646"/>
    <lineage>
        <taxon>Eukaryota</taxon>
        <taxon>Metazoa</taxon>
        <taxon>Spiralia</taxon>
        <taxon>Lophotrochozoa</taxon>
        <taxon>Mollusca</taxon>
        <taxon>Bivalvia</taxon>
        <taxon>Autobranchia</taxon>
        <taxon>Heteroconchia</taxon>
        <taxon>Palaeoheterodonta</taxon>
        <taxon>Unionida</taxon>
        <taxon>Unionoidea</taxon>
        <taxon>Unionidae</taxon>
        <taxon>Ambleminae</taxon>
        <taxon>Lampsilini</taxon>
        <taxon>Potamilus</taxon>
    </lineage>
</organism>
<gene>
    <name evidence="2" type="ORF">CHS0354_004765</name>
</gene>
<feature type="compositionally biased region" description="Low complexity" evidence="1">
    <location>
        <begin position="781"/>
        <end position="793"/>
    </location>
</feature>
<feature type="compositionally biased region" description="Low complexity" evidence="1">
    <location>
        <begin position="740"/>
        <end position="753"/>
    </location>
</feature>
<evidence type="ECO:0000313" key="2">
    <source>
        <dbReference type="EMBL" id="KAK3608107.1"/>
    </source>
</evidence>
<feature type="region of interest" description="Disordered" evidence="1">
    <location>
        <begin position="708"/>
        <end position="820"/>
    </location>
</feature>
<comment type="caution">
    <text evidence="2">The sequence shown here is derived from an EMBL/GenBank/DDBJ whole genome shotgun (WGS) entry which is preliminary data.</text>
</comment>
<reference evidence="2" key="3">
    <citation type="submission" date="2023-05" db="EMBL/GenBank/DDBJ databases">
        <authorList>
            <person name="Smith C.H."/>
        </authorList>
    </citation>
    <scope>NUCLEOTIDE SEQUENCE</scope>
    <source>
        <strain evidence="2">CHS0354</strain>
        <tissue evidence="2">Mantle</tissue>
    </source>
</reference>